<accession>A0A1D7VQ07</accession>
<organism evidence="3 4">
    <name type="scientific">Streptomyces lydicus</name>
    <dbReference type="NCBI Taxonomy" id="47763"/>
    <lineage>
        <taxon>Bacteria</taxon>
        <taxon>Bacillati</taxon>
        <taxon>Actinomycetota</taxon>
        <taxon>Actinomycetes</taxon>
        <taxon>Kitasatosporales</taxon>
        <taxon>Streptomycetaceae</taxon>
        <taxon>Streptomyces</taxon>
    </lineage>
</organism>
<name>A0A1D7VQ07_9ACTN</name>
<keyword evidence="2" id="KW-0408">Iron</keyword>
<dbReference type="EMBL" id="CP017157">
    <property type="protein sequence ID" value="AOP48588.1"/>
    <property type="molecule type" value="Genomic_DNA"/>
</dbReference>
<keyword evidence="2" id="KW-0560">Oxidoreductase</keyword>
<dbReference type="AlphaFoldDB" id="A0A1D7VQ07"/>
<dbReference type="KEGG" id="slc:SL103_22225"/>
<dbReference type="GO" id="GO:0020037">
    <property type="term" value="F:heme binding"/>
    <property type="evidence" value="ECO:0007669"/>
    <property type="project" value="InterPro"/>
</dbReference>
<reference evidence="3 4" key="1">
    <citation type="submission" date="2016-09" db="EMBL/GenBank/DDBJ databases">
        <title>Complete genome sequencing of Streptomyces lydicus 103 and metabolic pathways analysis of antibiotic biosynthesis.</title>
        <authorList>
            <person name="Jia N."/>
            <person name="Ding M.-Z."/>
            <person name="Gao F."/>
            <person name="Yuan Y.-J."/>
        </authorList>
    </citation>
    <scope>NUCLEOTIDE SEQUENCE [LARGE SCALE GENOMIC DNA]</scope>
    <source>
        <strain evidence="3 4">103</strain>
    </source>
</reference>
<protein>
    <submittedName>
        <fullName evidence="3">Cytochrome</fullName>
    </submittedName>
</protein>
<keyword evidence="4" id="KW-1185">Reference proteome</keyword>
<evidence type="ECO:0000256" key="2">
    <source>
        <dbReference type="RuleBase" id="RU000461"/>
    </source>
</evidence>
<keyword evidence="2" id="KW-0349">Heme</keyword>
<sequence length="426" mass="46508">MTSDHPCPAVDLFAPEFLHDPYPVYATLRETGPVHHDPGTGLWLVSTHRDVRRVLLDPELYRPDNALDAVVPLSVPALRCLAAAGFTLPPTLANNGTDTHAGLRRIVTGMLRRDRVTAAVPLVHELMAPRLDRIEKELADRGSCDLVVTLTRDLPFEVMLRVLGLAGDVDVDIDLLARWNDASLELFWGAPPRERQLPLARLAAEFHQWLDGLTERAVPGGTGLLARLAAHRKPDGTPLSRREIVAVCYFMVIAGQTTTGQMLATMLLRALSDPGLWPRLGREPALAAAWAEEMLRREPPLTTWRRVTARPTRLGGVELPQGAKLLLMLAATGSDPAVFEAPELLRPNRPHGREHLSFGLGRHRCPGAALARMEAETVLRAVSARLPDLRLADPGSTVPMRGLLSFRAPPAVPVRRAATVSRGGSP</sequence>
<comment type="similarity">
    <text evidence="1 2">Belongs to the cytochrome P450 family.</text>
</comment>
<dbReference type="InterPro" id="IPR017972">
    <property type="entry name" value="Cyt_P450_CS"/>
</dbReference>
<dbReference type="PROSITE" id="PS00086">
    <property type="entry name" value="CYTOCHROME_P450"/>
    <property type="match status" value="1"/>
</dbReference>
<evidence type="ECO:0000313" key="3">
    <source>
        <dbReference type="EMBL" id="AOP48588.1"/>
    </source>
</evidence>
<dbReference type="Pfam" id="PF00067">
    <property type="entry name" value="p450"/>
    <property type="match status" value="1"/>
</dbReference>
<dbReference type="Gene3D" id="1.10.630.10">
    <property type="entry name" value="Cytochrome P450"/>
    <property type="match status" value="1"/>
</dbReference>
<dbReference type="PRINTS" id="PR00359">
    <property type="entry name" value="BP450"/>
</dbReference>
<dbReference type="RefSeq" id="WP_069570710.1">
    <property type="nucleotide sequence ID" value="NZ_CP017157.1"/>
</dbReference>
<gene>
    <name evidence="3" type="ORF">SL103_22225</name>
</gene>
<dbReference type="InterPro" id="IPR002397">
    <property type="entry name" value="Cyt_P450_B"/>
</dbReference>
<dbReference type="GO" id="GO:0005506">
    <property type="term" value="F:iron ion binding"/>
    <property type="evidence" value="ECO:0007669"/>
    <property type="project" value="InterPro"/>
</dbReference>
<proteinExistence type="inferred from homology"/>
<dbReference type="GO" id="GO:0016705">
    <property type="term" value="F:oxidoreductase activity, acting on paired donors, with incorporation or reduction of molecular oxygen"/>
    <property type="evidence" value="ECO:0007669"/>
    <property type="project" value="InterPro"/>
</dbReference>
<evidence type="ECO:0000256" key="1">
    <source>
        <dbReference type="ARBA" id="ARBA00010617"/>
    </source>
</evidence>
<dbReference type="PANTHER" id="PTHR46696:SF1">
    <property type="entry name" value="CYTOCHROME P450 YJIB-RELATED"/>
    <property type="match status" value="1"/>
</dbReference>
<dbReference type="PANTHER" id="PTHR46696">
    <property type="entry name" value="P450, PUTATIVE (EUROFUNG)-RELATED"/>
    <property type="match status" value="1"/>
</dbReference>
<dbReference type="OrthoDB" id="502624at2"/>
<dbReference type="Proteomes" id="UP000094094">
    <property type="component" value="Chromosome"/>
</dbReference>
<dbReference type="InterPro" id="IPR036396">
    <property type="entry name" value="Cyt_P450_sf"/>
</dbReference>
<dbReference type="SUPFAM" id="SSF48264">
    <property type="entry name" value="Cytochrome P450"/>
    <property type="match status" value="1"/>
</dbReference>
<dbReference type="InterPro" id="IPR001128">
    <property type="entry name" value="Cyt_P450"/>
</dbReference>
<dbReference type="GO" id="GO:0004497">
    <property type="term" value="F:monooxygenase activity"/>
    <property type="evidence" value="ECO:0007669"/>
    <property type="project" value="UniProtKB-KW"/>
</dbReference>
<keyword evidence="2" id="KW-0503">Monooxygenase</keyword>
<keyword evidence="2" id="KW-0479">Metal-binding</keyword>
<evidence type="ECO:0000313" key="4">
    <source>
        <dbReference type="Proteomes" id="UP000094094"/>
    </source>
</evidence>